<keyword evidence="2" id="KW-1185">Reference proteome</keyword>
<name>A0AAD6WSZ0_9AGAR</name>
<comment type="caution">
    <text evidence="1">The sequence shown here is derived from an EMBL/GenBank/DDBJ whole genome shotgun (WGS) entry which is preliminary data.</text>
</comment>
<dbReference type="Proteomes" id="UP001218188">
    <property type="component" value="Unassembled WGS sequence"/>
</dbReference>
<accession>A0AAD6WSZ0</accession>
<organism evidence="1 2">
    <name type="scientific">Mycena alexandri</name>
    <dbReference type="NCBI Taxonomy" id="1745969"/>
    <lineage>
        <taxon>Eukaryota</taxon>
        <taxon>Fungi</taxon>
        <taxon>Dikarya</taxon>
        <taxon>Basidiomycota</taxon>
        <taxon>Agaricomycotina</taxon>
        <taxon>Agaricomycetes</taxon>
        <taxon>Agaricomycetidae</taxon>
        <taxon>Agaricales</taxon>
        <taxon>Marasmiineae</taxon>
        <taxon>Mycenaceae</taxon>
        <taxon>Mycena</taxon>
    </lineage>
</organism>
<protein>
    <submittedName>
        <fullName evidence="1">Uncharacterized protein</fullName>
    </submittedName>
</protein>
<evidence type="ECO:0000313" key="2">
    <source>
        <dbReference type="Proteomes" id="UP001218188"/>
    </source>
</evidence>
<reference evidence="1" key="1">
    <citation type="submission" date="2023-03" db="EMBL/GenBank/DDBJ databases">
        <title>Massive genome expansion in bonnet fungi (Mycena s.s.) driven by repeated elements and novel gene families across ecological guilds.</title>
        <authorList>
            <consortium name="Lawrence Berkeley National Laboratory"/>
            <person name="Harder C.B."/>
            <person name="Miyauchi S."/>
            <person name="Viragh M."/>
            <person name="Kuo A."/>
            <person name="Thoen E."/>
            <person name="Andreopoulos B."/>
            <person name="Lu D."/>
            <person name="Skrede I."/>
            <person name="Drula E."/>
            <person name="Henrissat B."/>
            <person name="Morin E."/>
            <person name="Kohler A."/>
            <person name="Barry K."/>
            <person name="LaButti K."/>
            <person name="Morin E."/>
            <person name="Salamov A."/>
            <person name="Lipzen A."/>
            <person name="Mereny Z."/>
            <person name="Hegedus B."/>
            <person name="Baldrian P."/>
            <person name="Stursova M."/>
            <person name="Weitz H."/>
            <person name="Taylor A."/>
            <person name="Grigoriev I.V."/>
            <person name="Nagy L.G."/>
            <person name="Martin F."/>
            <person name="Kauserud H."/>
        </authorList>
    </citation>
    <scope>NUCLEOTIDE SEQUENCE</scope>
    <source>
        <strain evidence="1">CBHHK200</strain>
    </source>
</reference>
<proteinExistence type="predicted"/>
<sequence length="359" mass="39227">MVPRDPSSSQTPIYSESNSYCRQLLRQGRGFPMYIPGPHKNLPVAYRKTGIAIGDVGRITPEGSFDFFFNIYLPASDPINTYIPGDFVPLSPYNPIDVTDFDFDPGNFVSTPSTYAIDGGFSEPIPGGEFVFNCRGPDGAVLALPHGAHLEKLENLENMRRYAAKHAESWYQYVNGARGRGLVNGSLYLITACEKSKSWGMASFHDVPHENEFQISFSPTADEDDGYRYRWHGTRCRYKQADPPLVEGTPVNQTTFIHAFAISLGEGLWGKLFGGVHVSQLADSSALGGASPGGFVPYGPQSSSTWFLGFFSGGSATGANDDTDRSLVQENTTISAVSPIPVVCRVDNLLEQPYQLLLP</sequence>
<dbReference type="AlphaFoldDB" id="A0AAD6WSZ0"/>
<dbReference type="EMBL" id="JARJCM010000283">
    <property type="protein sequence ID" value="KAJ7019809.1"/>
    <property type="molecule type" value="Genomic_DNA"/>
</dbReference>
<evidence type="ECO:0000313" key="1">
    <source>
        <dbReference type="EMBL" id="KAJ7019809.1"/>
    </source>
</evidence>
<gene>
    <name evidence="1" type="ORF">C8F04DRAFT_975264</name>
</gene>